<evidence type="ECO:0000313" key="1">
    <source>
        <dbReference type="EMBL" id="GFC91474.1"/>
    </source>
</evidence>
<gene>
    <name evidence="1" type="ORF">Tci_863444</name>
</gene>
<name>A0A699S243_TANCI</name>
<dbReference type="EMBL" id="BKCJ011132020">
    <property type="protein sequence ID" value="GFC91474.1"/>
    <property type="molecule type" value="Genomic_DNA"/>
</dbReference>
<proteinExistence type="predicted"/>
<organism evidence="1">
    <name type="scientific">Tanacetum cinerariifolium</name>
    <name type="common">Dalmatian daisy</name>
    <name type="synonym">Chrysanthemum cinerariifolium</name>
    <dbReference type="NCBI Taxonomy" id="118510"/>
    <lineage>
        <taxon>Eukaryota</taxon>
        <taxon>Viridiplantae</taxon>
        <taxon>Streptophyta</taxon>
        <taxon>Embryophyta</taxon>
        <taxon>Tracheophyta</taxon>
        <taxon>Spermatophyta</taxon>
        <taxon>Magnoliopsida</taxon>
        <taxon>eudicotyledons</taxon>
        <taxon>Gunneridae</taxon>
        <taxon>Pentapetalae</taxon>
        <taxon>asterids</taxon>
        <taxon>campanulids</taxon>
        <taxon>Asterales</taxon>
        <taxon>Asteraceae</taxon>
        <taxon>Asteroideae</taxon>
        <taxon>Anthemideae</taxon>
        <taxon>Anthemidinae</taxon>
        <taxon>Tanacetum</taxon>
    </lineage>
</organism>
<dbReference type="AlphaFoldDB" id="A0A699S243"/>
<accession>A0A699S243</accession>
<feature type="non-terminal residue" evidence="1">
    <location>
        <position position="149"/>
    </location>
</feature>
<reference evidence="1" key="1">
    <citation type="journal article" date="2019" name="Sci. Rep.">
        <title>Draft genome of Tanacetum cinerariifolium, the natural source of mosquito coil.</title>
        <authorList>
            <person name="Yamashiro T."/>
            <person name="Shiraishi A."/>
            <person name="Satake H."/>
            <person name="Nakayama K."/>
        </authorList>
    </citation>
    <scope>NUCLEOTIDE SEQUENCE</scope>
</reference>
<comment type="caution">
    <text evidence="1">The sequence shown here is derived from an EMBL/GenBank/DDBJ whole genome shotgun (WGS) entry which is preliminary data.</text>
</comment>
<sequence>MPPKTDLVFHVAPNVNETAHTAFNVELSPAKPDTNLSYTQRPSAPIIEDWVSDSKDYSEAEIPQNAPSFVQPIKKVKTPRPSVKTIKTSIPISNHKTTIPKPKNHGNQMNRKACFVCKSLDYLIKDCDFYEKKMVLTHVRNHAQSENHQ</sequence>
<protein>
    <submittedName>
        <fullName evidence="1">Uncharacterized protein</fullName>
    </submittedName>
</protein>